<comment type="caution">
    <text evidence="1">The sequence shown here is derived from an EMBL/GenBank/DDBJ whole genome shotgun (WGS) entry which is preliminary data.</text>
</comment>
<dbReference type="AlphaFoldDB" id="A0A0C2MKT2"/>
<evidence type="ECO:0000313" key="2">
    <source>
        <dbReference type="Proteomes" id="UP000031668"/>
    </source>
</evidence>
<accession>A0A0C2MKT2</accession>
<dbReference type="EMBL" id="JWZT01005083">
    <property type="protein sequence ID" value="KII62201.1"/>
    <property type="molecule type" value="Genomic_DNA"/>
</dbReference>
<sequence length="218" mass="25321">MDPLLAYDEKCSLHLFFVWLDRFKLIRAYIYQAIIQKNDLLLKKLSCGWTARYLLSVWCLTASPYFRCCLRLKVVDQSICLIATVPIRRCQKHLTSYFRDLHPVDLAKSTKARCQQPICMKTRFLRLFRPWRNALYVLHLLAQRHKIFARRPLLLLLTPAGLTQGIAALLKSSSPIQLTTIFKTPGSARAHMKPSIWQPKTCNPVNPNYLAFEGLKYL</sequence>
<organism evidence="1 2">
    <name type="scientific">Thelohanellus kitauei</name>
    <name type="common">Myxosporean</name>
    <dbReference type="NCBI Taxonomy" id="669202"/>
    <lineage>
        <taxon>Eukaryota</taxon>
        <taxon>Metazoa</taxon>
        <taxon>Cnidaria</taxon>
        <taxon>Myxozoa</taxon>
        <taxon>Myxosporea</taxon>
        <taxon>Bivalvulida</taxon>
        <taxon>Platysporina</taxon>
        <taxon>Myxobolidae</taxon>
        <taxon>Thelohanellus</taxon>
    </lineage>
</organism>
<dbReference type="Proteomes" id="UP000031668">
    <property type="component" value="Unassembled WGS sequence"/>
</dbReference>
<proteinExistence type="predicted"/>
<gene>
    <name evidence="1" type="ORF">RF11_05404</name>
</gene>
<reference evidence="1 2" key="1">
    <citation type="journal article" date="2014" name="Genome Biol. Evol.">
        <title>The genome of the myxosporean Thelohanellus kitauei shows adaptations to nutrient acquisition within its fish host.</title>
        <authorList>
            <person name="Yang Y."/>
            <person name="Xiong J."/>
            <person name="Zhou Z."/>
            <person name="Huo F."/>
            <person name="Miao W."/>
            <person name="Ran C."/>
            <person name="Liu Y."/>
            <person name="Zhang J."/>
            <person name="Feng J."/>
            <person name="Wang M."/>
            <person name="Wang M."/>
            <person name="Wang L."/>
            <person name="Yao B."/>
        </authorList>
    </citation>
    <scope>NUCLEOTIDE SEQUENCE [LARGE SCALE GENOMIC DNA]</scope>
    <source>
        <strain evidence="1">Wuqing</strain>
    </source>
</reference>
<name>A0A0C2MKT2_THEKT</name>
<evidence type="ECO:0000313" key="1">
    <source>
        <dbReference type="EMBL" id="KII62201.1"/>
    </source>
</evidence>
<protein>
    <submittedName>
        <fullName evidence="1">Uncharacterized protein</fullName>
    </submittedName>
</protein>
<keyword evidence="2" id="KW-1185">Reference proteome</keyword>